<gene>
    <name evidence="2" type="ORF">VTK73DRAFT_4271</name>
</gene>
<evidence type="ECO:0000313" key="2">
    <source>
        <dbReference type="EMBL" id="KAL1838665.1"/>
    </source>
</evidence>
<name>A0ABR3VA01_9PEZI</name>
<feature type="region of interest" description="Disordered" evidence="1">
    <location>
        <begin position="54"/>
        <end position="160"/>
    </location>
</feature>
<evidence type="ECO:0000313" key="3">
    <source>
        <dbReference type="Proteomes" id="UP001586593"/>
    </source>
</evidence>
<evidence type="ECO:0000256" key="1">
    <source>
        <dbReference type="SAM" id="MobiDB-lite"/>
    </source>
</evidence>
<keyword evidence="3" id="KW-1185">Reference proteome</keyword>
<comment type="caution">
    <text evidence="2">The sequence shown here is derived from an EMBL/GenBank/DDBJ whole genome shotgun (WGS) entry which is preliminary data.</text>
</comment>
<dbReference type="EMBL" id="JAZHXJ010002442">
    <property type="protein sequence ID" value="KAL1838665.1"/>
    <property type="molecule type" value="Genomic_DNA"/>
</dbReference>
<dbReference type="Proteomes" id="UP001586593">
    <property type="component" value="Unassembled WGS sequence"/>
</dbReference>
<feature type="compositionally biased region" description="Low complexity" evidence="1">
    <location>
        <begin position="128"/>
        <end position="143"/>
    </location>
</feature>
<proteinExistence type="predicted"/>
<organism evidence="2 3">
    <name type="scientific">Phialemonium thermophilum</name>
    <dbReference type="NCBI Taxonomy" id="223376"/>
    <lineage>
        <taxon>Eukaryota</taxon>
        <taxon>Fungi</taxon>
        <taxon>Dikarya</taxon>
        <taxon>Ascomycota</taxon>
        <taxon>Pezizomycotina</taxon>
        <taxon>Sordariomycetes</taxon>
        <taxon>Sordariomycetidae</taxon>
        <taxon>Cephalothecales</taxon>
        <taxon>Cephalothecaceae</taxon>
        <taxon>Phialemonium</taxon>
    </lineage>
</organism>
<protein>
    <submittedName>
        <fullName evidence="2">Uncharacterized protein</fullName>
    </submittedName>
</protein>
<reference evidence="2 3" key="1">
    <citation type="journal article" date="2024" name="Commun. Biol.">
        <title>Comparative genomic analysis of thermophilic fungi reveals convergent evolutionary adaptations and gene losses.</title>
        <authorList>
            <person name="Steindorff A.S."/>
            <person name="Aguilar-Pontes M.V."/>
            <person name="Robinson A.J."/>
            <person name="Andreopoulos B."/>
            <person name="LaButti K."/>
            <person name="Kuo A."/>
            <person name="Mondo S."/>
            <person name="Riley R."/>
            <person name="Otillar R."/>
            <person name="Haridas S."/>
            <person name="Lipzen A."/>
            <person name="Grimwood J."/>
            <person name="Schmutz J."/>
            <person name="Clum A."/>
            <person name="Reid I.D."/>
            <person name="Moisan M.C."/>
            <person name="Butler G."/>
            <person name="Nguyen T.T.M."/>
            <person name="Dewar K."/>
            <person name="Conant G."/>
            <person name="Drula E."/>
            <person name="Henrissat B."/>
            <person name="Hansel C."/>
            <person name="Singer S."/>
            <person name="Hutchinson M.I."/>
            <person name="de Vries R.P."/>
            <person name="Natvig D.O."/>
            <person name="Powell A.J."/>
            <person name="Tsang A."/>
            <person name="Grigoriev I.V."/>
        </authorList>
    </citation>
    <scope>NUCLEOTIDE SEQUENCE [LARGE SCALE GENOMIC DNA]</scope>
    <source>
        <strain evidence="2 3">ATCC 24622</strain>
    </source>
</reference>
<accession>A0ABR3VA01</accession>
<sequence length="160" mass="17652">MPGLSVSPSIGVPLNPPHQRLLDHGHKPVDLAKLLSHARKFSLWHSNQQRLEETLQITDEDQKERKKKNRTQSYSVGGKAPPSGRAQSTELPRGRVRLRPASAHHSSGMSSRRARLRTICCMPPMPPRSSRGSSTPSPPRVTSAYDGRGAKPSIRTEASR</sequence>